<dbReference type="GO" id="GO:0016020">
    <property type="term" value="C:membrane"/>
    <property type="evidence" value="ECO:0007669"/>
    <property type="project" value="UniProtKB-SubCell"/>
</dbReference>
<comment type="subcellular location">
    <subcellularLocation>
        <location evidence="2">Membrane</location>
    </subcellularLocation>
</comment>
<dbReference type="InterPro" id="IPR036396">
    <property type="entry name" value="Cyt_P450_sf"/>
</dbReference>
<protein>
    <recommendedName>
        <fullName evidence="12">Cytochrome P450</fullName>
    </recommendedName>
</protein>
<keyword evidence="9" id="KW-0472">Membrane</keyword>
<dbReference type="GO" id="GO:0020037">
    <property type="term" value="F:heme binding"/>
    <property type="evidence" value="ECO:0007669"/>
    <property type="project" value="InterPro"/>
</dbReference>
<comment type="cofactor">
    <cofactor evidence="1">
        <name>heme</name>
        <dbReference type="ChEBI" id="CHEBI:30413"/>
    </cofactor>
</comment>
<evidence type="ECO:0000313" key="10">
    <source>
        <dbReference type="EMBL" id="KDP37373.1"/>
    </source>
</evidence>
<sequence>MAKDFLITHEIYFLDRPKVAAGDYLTYGSADFAFTPCGPHWKFMKEICMTELLGGRMLDQLLPVRREEIGQFLLTILTKANAGESFEVGRQLLRLTNNVISRMTMSERCSDNEDEASEGFRRRVEKVREKFNKMMQRIIAEHEEARKIKKQRVKETLRIHPPGPLIVRESSKDCTVNGYEIPAKTRLFVNVWALGRDPNY</sequence>
<evidence type="ECO:0000256" key="9">
    <source>
        <dbReference type="ARBA" id="ARBA00023136"/>
    </source>
</evidence>
<evidence type="ECO:0000256" key="7">
    <source>
        <dbReference type="ARBA" id="ARBA00023004"/>
    </source>
</evidence>
<dbReference type="GO" id="GO:0004497">
    <property type="term" value="F:monooxygenase activity"/>
    <property type="evidence" value="ECO:0007669"/>
    <property type="project" value="UniProtKB-KW"/>
</dbReference>
<accession>A0A067KQV4</accession>
<proteinExistence type="inferred from homology"/>
<dbReference type="Gene3D" id="1.10.630.10">
    <property type="entry name" value="Cytochrome P450"/>
    <property type="match status" value="2"/>
</dbReference>
<dbReference type="OrthoDB" id="1103324at2759"/>
<keyword evidence="7" id="KW-0408">Iron</keyword>
<evidence type="ECO:0000256" key="2">
    <source>
        <dbReference type="ARBA" id="ARBA00004370"/>
    </source>
</evidence>
<dbReference type="AlphaFoldDB" id="A0A067KQV4"/>
<evidence type="ECO:0000256" key="6">
    <source>
        <dbReference type="ARBA" id="ARBA00023002"/>
    </source>
</evidence>
<evidence type="ECO:0000256" key="4">
    <source>
        <dbReference type="ARBA" id="ARBA00022617"/>
    </source>
</evidence>
<reference evidence="10 11" key="1">
    <citation type="journal article" date="2014" name="PLoS ONE">
        <title>Global Analysis of Gene Expression Profiles in Physic Nut (Jatropha curcas L.) Seedlings Exposed to Salt Stress.</title>
        <authorList>
            <person name="Zhang L."/>
            <person name="Zhang C."/>
            <person name="Wu P."/>
            <person name="Chen Y."/>
            <person name="Li M."/>
            <person name="Jiang H."/>
            <person name="Wu G."/>
        </authorList>
    </citation>
    <scope>NUCLEOTIDE SEQUENCE [LARGE SCALE GENOMIC DNA]</scope>
    <source>
        <strain evidence="11">cv. GZQX0401</strain>
        <tissue evidence="10">Young leaves</tissue>
    </source>
</reference>
<keyword evidence="11" id="KW-1185">Reference proteome</keyword>
<dbReference type="GO" id="GO:0005506">
    <property type="term" value="F:iron ion binding"/>
    <property type="evidence" value="ECO:0007669"/>
    <property type="project" value="InterPro"/>
</dbReference>
<comment type="similarity">
    <text evidence="3">Belongs to the cytochrome P450 family.</text>
</comment>
<name>A0A067KQV4_JATCU</name>
<dbReference type="GO" id="GO:0016705">
    <property type="term" value="F:oxidoreductase activity, acting on paired donors, with incorporation or reduction of molecular oxygen"/>
    <property type="evidence" value="ECO:0007669"/>
    <property type="project" value="InterPro"/>
</dbReference>
<keyword evidence="8" id="KW-0503">Monooxygenase</keyword>
<dbReference type="Proteomes" id="UP000027138">
    <property type="component" value="Unassembled WGS sequence"/>
</dbReference>
<evidence type="ECO:0000256" key="8">
    <source>
        <dbReference type="ARBA" id="ARBA00023033"/>
    </source>
</evidence>
<gene>
    <name evidence="10" type="ORF">JCGZ_06827</name>
</gene>
<evidence type="ECO:0000256" key="5">
    <source>
        <dbReference type="ARBA" id="ARBA00022723"/>
    </source>
</evidence>
<evidence type="ECO:0000256" key="1">
    <source>
        <dbReference type="ARBA" id="ARBA00001971"/>
    </source>
</evidence>
<evidence type="ECO:0008006" key="12">
    <source>
        <dbReference type="Google" id="ProtNLM"/>
    </source>
</evidence>
<dbReference type="EMBL" id="KK914408">
    <property type="protein sequence ID" value="KDP37373.1"/>
    <property type="molecule type" value="Genomic_DNA"/>
</dbReference>
<dbReference type="InterPro" id="IPR001128">
    <property type="entry name" value="Cyt_P450"/>
</dbReference>
<evidence type="ECO:0000256" key="3">
    <source>
        <dbReference type="ARBA" id="ARBA00010617"/>
    </source>
</evidence>
<dbReference type="PANTHER" id="PTHR47943">
    <property type="entry name" value="CYTOCHROME P450 93A3-LIKE"/>
    <property type="match status" value="1"/>
</dbReference>
<keyword evidence="5" id="KW-0479">Metal-binding</keyword>
<organism evidence="10 11">
    <name type="scientific">Jatropha curcas</name>
    <name type="common">Barbados nut</name>
    <dbReference type="NCBI Taxonomy" id="180498"/>
    <lineage>
        <taxon>Eukaryota</taxon>
        <taxon>Viridiplantae</taxon>
        <taxon>Streptophyta</taxon>
        <taxon>Embryophyta</taxon>
        <taxon>Tracheophyta</taxon>
        <taxon>Spermatophyta</taxon>
        <taxon>Magnoliopsida</taxon>
        <taxon>eudicotyledons</taxon>
        <taxon>Gunneridae</taxon>
        <taxon>Pentapetalae</taxon>
        <taxon>rosids</taxon>
        <taxon>fabids</taxon>
        <taxon>Malpighiales</taxon>
        <taxon>Euphorbiaceae</taxon>
        <taxon>Crotonoideae</taxon>
        <taxon>Jatropheae</taxon>
        <taxon>Jatropha</taxon>
    </lineage>
</organism>
<keyword evidence="6" id="KW-0560">Oxidoreductase</keyword>
<dbReference type="PANTHER" id="PTHR47943:SF8">
    <property type="entry name" value="CYTOCHROME P450"/>
    <property type="match status" value="1"/>
</dbReference>
<evidence type="ECO:0000313" key="11">
    <source>
        <dbReference type="Proteomes" id="UP000027138"/>
    </source>
</evidence>
<keyword evidence="4" id="KW-0349">Heme</keyword>
<dbReference type="Pfam" id="PF00067">
    <property type="entry name" value="p450"/>
    <property type="match status" value="2"/>
</dbReference>
<dbReference type="SUPFAM" id="SSF48264">
    <property type="entry name" value="Cytochrome P450"/>
    <property type="match status" value="1"/>
</dbReference>